<evidence type="ECO:0000313" key="3">
    <source>
        <dbReference type="EMBL" id="SFK90558.1"/>
    </source>
</evidence>
<gene>
    <name evidence="3" type="ORF">SAMN04488518_11188</name>
</gene>
<feature type="region of interest" description="Disordered" evidence="1">
    <location>
        <begin position="220"/>
        <end position="248"/>
    </location>
</feature>
<dbReference type="InterPro" id="IPR045599">
    <property type="entry name" value="DUF6456"/>
</dbReference>
<protein>
    <recommendedName>
        <fullName evidence="2">DUF6456 domain-containing protein</fullName>
    </recommendedName>
</protein>
<accession>A0A1I4DAB6</accession>
<keyword evidence="4" id="KW-1185">Reference proteome</keyword>
<evidence type="ECO:0000259" key="2">
    <source>
        <dbReference type="Pfam" id="PF20057"/>
    </source>
</evidence>
<reference evidence="3 4" key="1">
    <citation type="submission" date="2016-10" db="EMBL/GenBank/DDBJ databases">
        <authorList>
            <person name="Varghese N."/>
            <person name="Submissions S."/>
        </authorList>
    </citation>
    <scope>NUCLEOTIDE SEQUENCE [LARGE SCALE GENOMIC DNA]</scope>
    <source>
        <strain evidence="3 4">DSM 16392</strain>
    </source>
</reference>
<name>A0A1I4DAB6_9HYPH</name>
<comment type="caution">
    <text evidence="3">The sequence shown here is derived from an EMBL/GenBank/DDBJ whole genome shotgun (WGS) entry which is preliminary data.</text>
</comment>
<dbReference type="EMBL" id="FOSK01000011">
    <property type="protein sequence ID" value="SFK90558.1"/>
    <property type="molecule type" value="Genomic_DNA"/>
</dbReference>
<proteinExistence type="predicted"/>
<feature type="domain" description="DUF6456" evidence="2">
    <location>
        <begin position="88"/>
        <end position="217"/>
    </location>
</feature>
<dbReference type="Proteomes" id="UP000199598">
    <property type="component" value="Unassembled WGS sequence"/>
</dbReference>
<dbReference type="RefSeq" id="WP_093522026.1">
    <property type="nucleotide sequence ID" value="NZ_FOSK01000011.1"/>
</dbReference>
<sequence length="248" mass="27665">MPTQPEEAVSEMQLIKFCKGLAVAKKHAEPKGDAKAVLSRAMALSLVASHAEGYQLTKEGKSWLRRKLSQGGLETQSKTEQSQINTINSESPLAWLKSRKDKTGRGYISELQFEAGERLREDFTYAQLWGTVRSNWRTEQSSRSSTKVDDVSDSVYDARDRLQRALSTVGPELSGVLMDVCCFLKSLKQVESERQWPQRTAKIVLGLALDRLATHYGSSRNRAVGPKNAQMASWAASNSELELQTHHP</sequence>
<evidence type="ECO:0000256" key="1">
    <source>
        <dbReference type="SAM" id="MobiDB-lite"/>
    </source>
</evidence>
<organism evidence="3 4">
    <name type="scientific">Pseudovibrio ascidiaceicola</name>
    <dbReference type="NCBI Taxonomy" id="285279"/>
    <lineage>
        <taxon>Bacteria</taxon>
        <taxon>Pseudomonadati</taxon>
        <taxon>Pseudomonadota</taxon>
        <taxon>Alphaproteobacteria</taxon>
        <taxon>Hyphomicrobiales</taxon>
        <taxon>Stappiaceae</taxon>
        <taxon>Pseudovibrio</taxon>
    </lineage>
</organism>
<evidence type="ECO:0000313" key="4">
    <source>
        <dbReference type="Proteomes" id="UP000199598"/>
    </source>
</evidence>
<dbReference type="Pfam" id="PF20057">
    <property type="entry name" value="DUF6456"/>
    <property type="match status" value="1"/>
</dbReference>